<protein>
    <submittedName>
        <fullName evidence="1">Head completion/stabilization protein</fullName>
    </submittedName>
</protein>
<gene>
    <name evidence="1" type="ORF">D3876_00890</name>
</gene>
<sequence>MSGLISIVSPPADPDAPAPEPILVEADGWFPAIDLTAMRAARRLDDTITTERLRDAVRNAMATVMNDLLDWQGDQIFAGHASLEAVPSPDLDGESRLLRAWTRAVYCYARAELVEEYADYDATGSGERKGEDLDPAPGKLRRDGLGAIRDILGKPRTLVESI</sequence>
<accession>A0A418WP12</accession>
<dbReference type="Pfam" id="PF05926">
    <property type="entry name" value="Phage_GPL"/>
    <property type="match status" value="1"/>
</dbReference>
<dbReference type="EMBL" id="QYUM01000002">
    <property type="protein sequence ID" value="RJF92977.1"/>
    <property type="molecule type" value="Genomic_DNA"/>
</dbReference>
<evidence type="ECO:0000313" key="1">
    <source>
        <dbReference type="EMBL" id="RJF92977.1"/>
    </source>
</evidence>
<organism evidence="1 2">
    <name type="scientific">Sphingomonas cavernae</name>
    <dbReference type="NCBI Taxonomy" id="2320861"/>
    <lineage>
        <taxon>Bacteria</taxon>
        <taxon>Pseudomonadati</taxon>
        <taxon>Pseudomonadota</taxon>
        <taxon>Alphaproteobacteria</taxon>
        <taxon>Sphingomonadales</taxon>
        <taxon>Sphingomonadaceae</taxon>
        <taxon>Sphingomonas</taxon>
    </lineage>
</organism>
<evidence type="ECO:0000313" key="2">
    <source>
        <dbReference type="Proteomes" id="UP000286100"/>
    </source>
</evidence>
<dbReference type="RefSeq" id="WP_119759257.1">
    <property type="nucleotide sequence ID" value="NZ_QYUM01000002.1"/>
</dbReference>
<dbReference type="OrthoDB" id="6312934at2"/>
<dbReference type="InterPro" id="IPR009225">
    <property type="entry name" value="Phage_head_completion_GpL"/>
</dbReference>
<name>A0A418WP12_9SPHN</name>
<reference evidence="1 2" key="1">
    <citation type="submission" date="2018-09" db="EMBL/GenBank/DDBJ databases">
        <authorList>
            <person name="Zhu H."/>
        </authorList>
    </citation>
    <scope>NUCLEOTIDE SEQUENCE [LARGE SCALE GENOMIC DNA]</scope>
    <source>
        <strain evidence="1 2">K2R01-6</strain>
    </source>
</reference>
<dbReference type="AlphaFoldDB" id="A0A418WP12"/>
<dbReference type="Proteomes" id="UP000286100">
    <property type="component" value="Unassembled WGS sequence"/>
</dbReference>
<proteinExistence type="predicted"/>
<comment type="caution">
    <text evidence="1">The sequence shown here is derived from an EMBL/GenBank/DDBJ whole genome shotgun (WGS) entry which is preliminary data.</text>
</comment>
<keyword evidence="2" id="KW-1185">Reference proteome</keyword>